<dbReference type="RefSeq" id="WP_008690005.1">
    <property type="nucleotide sequence ID" value="NZ_AP024510.1"/>
</dbReference>
<evidence type="ECO:0000256" key="1">
    <source>
        <dbReference type="SAM" id="Phobius"/>
    </source>
</evidence>
<accession>A0A4R3SXI1</accession>
<sequence>MKTLWNHRIEGCILCMAILLFLQTLLPPFLHTGIYWCLFFLFLMTILLYRLNAIHEHLHK</sequence>
<gene>
    <name evidence="2" type="ORF">EDD61_12738</name>
</gene>
<reference evidence="2 3" key="1">
    <citation type="submission" date="2019-03" db="EMBL/GenBank/DDBJ databases">
        <title>Genomic Encyclopedia of Type Strains, Phase IV (KMG-IV): sequencing the most valuable type-strain genomes for metagenomic binning, comparative biology and taxonomic classification.</title>
        <authorList>
            <person name="Goeker M."/>
        </authorList>
    </citation>
    <scope>NUCLEOTIDE SEQUENCE [LARGE SCALE GENOMIC DNA]</scope>
    <source>
        <strain evidence="2 3">DSM 29481</strain>
    </source>
</reference>
<dbReference type="AlphaFoldDB" id="A0A4R3SXI1"/>
<feature type="transmembrane region" description="Helical" evidence="1">
    <location>
        <begin position="33"/>
        <end position="51"/>
    </location>
</feature>
<keyword evidence="1" id="KW-0472">Membrane</keyword>
<dbReference type="GeneID" id="73794678"/>
<evidence type="ECO:0000313" key="3">
    <source>
        <dbReference type="Proteomes" id="UP000295773"/>
    </source>
</evidence>
<proteinExistence type="predicted"/>
<keyword evidence="1" id="KW-0812">Transmembrane</keyword>
<evidence type="ECO:0000313" key="2">
    <source>
        <dbReference type="EMBL" id="TCU53700.1"/>
    </source>
</evidence>
<keyword evidence="1" id="KW-1133">Transmembrane helix</keyword>
<name>A0A4R3SXI1_9FIRM</name>
<keyword evidence="3" id="KW-1185">Reference proteome</keyword>
<dbReference type="Proteomes" id="UP000295773">
    <property type="component" value="Unassembled WGS sequence"/>
</dbReference>
<protein>
    <submittedName>
        <fullName evidence="2">Uncharacterized protein</fullName>
    </submittedName>
</protein>
<dbReference type="EMBL" id="SMBP01000027">
    <property type="protein sequence ID" value="TCU53700.1"/>
    <property type="molecule type" value="Genomic_DNA"/>
</dbReference>
<feature type="transmembrane region" description="Helical" evidence="1">
    <location>
        <begin position="9"/>
        <end position="27"/>
    </location>
</feature>
<comment type="caution">
    <text evidence="2">The sequence shown here is derived from an EMBL/GenBank/DDBJ whole genome shotgun (WGS) entry which is preliminary data.</text>
</comment>
<organism evidence="2 3">
    <name type="scientific">Longicatena caecimuris</name>
    <dbReference type="NCBI Taxonomy" id="1796635"/>
    <lineage>
        <taxon>Bacteria</taxon>
        <taxon>Bacillati</taxon>
        <taxon>Bacillota</taxon>
        <taxon>Erysipelotrichia</taxon>
        <taxon>Erysipelotrichales</taxon>
        <taxon>Erysipelotrichaceae</taxon>
        <taxon>Longicatena</taxon>
    </lineage>
</organism>